<dbReference type="Proteomes" id="UP000636800">
    <property type="component" value="Unassembled WGS sequence"/>
</dbReference>
<feature type="compositionally biased region" description="Basic and acidic residues" evidence="1">
    <location>
        <begin position="1"/>
        <end position="12"/>
    </location>
</feature>
<evidence type="ECO:0000256" key="1">
    <source>
        <dbReference type="SAM" id="MobiDB-lite"/>
    </source>
</evidence>
<dbReference type="EMBL" id="JADCNL010000014">
    <property type="protein sequence ID" value="KAG0453118.1"/>
    <property type="molecule type" value="Genomic_DNA"/>
</dbReference>
<accession>A0A835PI57</accession>
<protein>
    <submittedName>
        <fullName evidence="2">Uncharacterized protein</fullName>
    </submittedName>
</protein>
<feature type="region of interest" description="Disordered" evidence="1">
    <location>
        <begin position="60"/>
        <end position="86"/>
    </location>
</feature>
<dbReference type="AlphaFoldDB" id="A0A835PI57"/>
<evidence type="ECO:0000313" key="2">
    <source>
        <dbReference type="EMBL" id="KAG0453118.1"/>
    </source>
</evidence>
<keyword evidence="3" id="KW-1185">Reference proteome</keyword>
<comment type="caution">
    <text evidence="2">The sequence shown here is derived from an EMBL/GenBank/DDBJ whole genome shotgun (WGS) entry which is preliminary data.</text>
</comment>
<organism evidence="2 3">
    <name type="scientific">Vanilla planifolia</name>
    <name type="common">Vanilla</name>
    <dbReference type="NCBI Taxonomy" id="51239"/>
    <lineage>
        <taxon>Eukaryota</taxon>
        <taxon>Viridiplantae</taxon>
        <taxon>Streptophyta</taxon>
        <taxon>Embryophyta</taxon>
        <taxon>Tracheophyta</taxon>
        <taxon>Spermatophyta</taxon>
        <taxon>Magnoliopsida</taxon>
        <taxon>Liliopsida</taxon>
        <taxon>Asparagales</taxon>
        <taxon>Orchidaceae</taxon>
        <taxon>Vanilloideae</taxon>
        <taxon>Vanilleae</taxon>
        <taxon>Vanilla</taxon>
    </lineage>
</organism>
<dbReference type="OrthoDB" id="544400at2759"/>
<gene>
    <name evidence="2" type="ORF">HPP92_025782</name>
</gene>
<proteinExistence type="predicted"/>
<feature type="region of interest" description="Disordered" evidence="1">
    <location>
        <begin position="1"/>
        <end position="20"/>
    </location>
</feature>
<reference evidence="2 3" key="1">
    <citation type="journal article" date="2020" name="Nat. Food">
        <title>A phased Vanilla planifolia genome enables genetic improvement of flavour and production.</title>
        <authorList>
            <person name="Hasing T."/>
            <person name="Tang H."/>
            <person name="Brym M."/>
            <person name="Khazi F."/>
            <person name="Huang T."/>
            <person name="Chambers A.H."/>
        </authorList>
    </citation>
    <scope>NUCLEOTIDE SEQUENCE [LARGE SCALE GENOMIC DNA]</scope>
    <source>
        <tissue evidence="2">Leaf</tissue>
    </source>
</reference>
<evidence type="ECO:0000313" key="3">
    <source>
        <dbReference type="Proteomes" id="UP000636800"/>
    </source>
</evidence>
<sequence>MDEAREEKRQEVETTGASSWMKKEALSLTASLKEGLLYVKAFFTGQVKKLTARNEKEASEAGLQEARMQVEATDEAERRRNELHKA</sequence>
<feature type="compositionally biased region" description="Basic and acidic residues" evidence="1">
    <location>
        <begin position="75"/>
        <end position="86"/>
    </location>
</feature>
<name>A0A835PI57_VANPL</name>